<dbReference type="Proteomes" id="UP000664132">
    <property type="component" value="Unassembled WGS sequence"/>
</dbReference>
<dbReference type="GO" id="GO:0016853">
    <property type="term" value="F:isomerase activity"/>
    <property type="evidence" value="ECO:0007669"/>
    <property type="project" value="UniProtKB-KW"/>
</dbReference>
<comment type="caution">
    <text evidence="2">The sequence shown here is derived from an EMBL/GenBank/DDBJ whole genome shotgun (WGS) entry which is preliminary data.</text>
</comment>
<organism evidence="2 3">
    <name type="scientific">Cadophora malorum</name>
    <dbReference type="NCBI Taxonomy" id="108018"/>
    <lineage>
        <taxon>Eukaryota</taxon>
        <taxon>Fungi</taxon>
        <taxon>Dikarya</taxon>
        <taxon>Ascomycota</taxon>
        <taxon>Pezizomycotina</taxon>
        <taxon>Leotiomycetes</taxon>
        <taxon>Helotiales</taxon>
        <taxon>Ploettnerulaceae</taxon>
        <taxon>Cadophora</taxon>
    </lineage>
</organism>
<dbReference type="OrthoDB" id="5344254at2759"/>
<keyword evidence="3" id="KW-1185">Reference proteome</keyword>
<gene>
    <name evidence="2" type="ORF">IFR04_015349</name>
</gene>
<reference evidence="2" key="1">
    <citation type="submission" date="2021-02" db="EMBL/GenBank/DDBJ databases">
        <title>Genome sequence Cadophora malorum strain M34.</title>
        <authorList>
            <person name="Stefanovic E."/>
            <person name="Vu D."/>
            <person name="Scully C."/>
            <person name="Dijksterhuis J."/>
            <person name="Roader J."/>
            <person name="Houbraken J."/>
        </authorList>
    </citation>
    <scope>NUCLEOTIDE SEQUENCE</scope>
    <source>
        <strain evidence="2">M34</strain>
    </source>
</reference>
<evidence type="ECO:0000313" key="3">
    <source>
        <dbReference type="Proteomes" id="UP000664132"/>
    </source>
</evidence>
<dbReference type="Pfam" id="PF22903">
    <property type="entry name" value="DA_C"/>
    <property type="match status" value="1"/>
</dbReference>
<proteinExistence type="predicted"/>
<dbReference type="AlphaFoldDB" id="A0A8H7T1Z2"/>
<accession>A0A8H7T1Z2</accession>
<dbReference type="EMBL" id="JAFJYH010000466">
    <property type="protein sequence ID" value="KAG4411526.1"/>
    <property type="molecule type" value="Genomic_DNA"/>
</dbReference>
<feature type="domain" description="Diels-Alderase C-terminal" evidence="1">
    <location>
        <begin position="64"/>
        <end position="198"/>
    </location>
</feature>
<feature type="non-terminal residue" evidence="2">
    <location>
        <position position="205"/>
    </location>
</feature>
<evidence type="ECO:0000259" key="1">
    <source>
        <dbReference type="Pfam" id="PF22903"/>
    </source>
</evidence>
<dbReference type="SUPFAM" id="SSF159245">
    <property type="entry name" value="AttH-like"/>
    <property type="match status" value="1"/>
</dbReference>
<sequence length="205" mass="22562">SFMDRPNKHASPQVKPWVYWEAPVTAGNVAVDFDIDGTRLNFTGVGGHDRNWGPYPLAVSSLGWQIGRVFAGPYTAIFWRIGSSVDGKTYLASALIKSGEVIFTTRNLAPVKRGDYLLFSQTHVNHTGTPFDPSKARTTFTLDFTSAKKKKHWKFDVNFADPEWALGERGFGGFVPAQIKGGEVGCEVFSGIGTAMHAEFDDAWV</sequence>
<dbReference type="InterPro" id="IPR054499">
    <property type="entry name" value="DA_C"/>
</dbReference>
<name>A0A8H7T1Z2_9HELO</name>
<evidence type="ECO:0000313" key="2">
    <source>
        <dbReference type="EMBL" id="KAG4411526.1"/>
    </source>
</evidence>
<protein>
    <recommendedName>
        <fullName evidence="1">Diels-Alderase C-terminal domain-containing protein</fullName>
    </recommendedName>
</protein>